<keyword evidence="1" id="KW-0732">Signal</keyword>
<organism evidence="2 3">
    <name type="scientific">Nesidiocoris tenuis</name>
    <dbReference type="NCBI Taxonomy" id="355587"/>
    <lineage>
        <taxon>Eukaryota</taxon>
        <taxon>Metazoa</taxon>
        <taxon>Ecdysozoa</taxon>
        <taxon>Arthropoda</taxon>
        <taxon>Hexapoda</taxon>
        <taxon>Insecta</taxon>
        <taxon>Pterygota</taxon>
        <taxon>Neoptera</taxon>
        <taxon>Paraneoptera</taxon>
        <taxon>Hemiptera</taxon>
        <taxon>Heteroptera</taxon>
        <taxon>Panheteroptera</taxon>
        <taxon>Cimicomorpha</taxon>
        <taxon>Miridae</taxon>
        <taxon>Dicyphina</taxon>
        <taxon>Nesidiocoris</taxon>
    </lineage>
</organism>
<dbReference type="EMBL" id="AP028909">
    <property type="protein sequence ID" value="BES89554.1"/>
    <property type="molecule type" value="Genomic_DNA"/>
</dbReference>
<keyword evidence="3" id="KW-1185">Reference proteome</keyword>
<feature type="chain" id="PRO_5045629645" description="Lipocalin/cytosolic fatty-acid binding domain-containing protein" evidence="1">
    <location>
        <begin position="19"/>
        <end position="207"/>
    </location>
</feature>
<protein>
    <recommendedName>
        <fullName evidence="4">Lipocalin/cytosolic fatty-acid binding domain-containing protein</fullName>
    </recommendedName>
</protein>
<evidence type="ECO:0000313" key="2">
    <source>
        <dbReference type="EMBL" id="BES89554.1"/>
    </source>
</evidence>
<dbReference type="Proteomes" id="UP001307889">
    <property type="component" value="Chromosome 1"/>
</dbReference>
<accession>A0ABN7ADW6</accession>
<sequence length="207" mass="24349">MLGLVHLCLSLFFCSVSTIDRKEKIGLCIPGFDVKSNHYIHENEGVWFPQYRSHHPDNGKYTCHTLYEKMVYEYDEHFLQTDSYYTKLNKTIRTPYTQSYKQEKRGVLVDNDEIPDYGPYQVRNYIINLTPEYRVRYLCTDYEYTTIEGPTIYIETRSLPSTKAIIDRAVLDIKDAGFRVALDRISQHNCIRPLDKSGYKDRDNNSS</sequence>
<name>A0ABN7ADW6_9HEMI</name>
<gene>
    <name evidence="2" type="ORF">NTJ_02361</name>
</gene>
<proteinExistence type="predicted"/>
<evidence type="ECO:0008006" key="4">
    <source>
        <dbReference type="Google" id="ProtNLM"/>
    </source>
</evidence>
<evidence type="ECO:0000313" key="3">
    <source>
        <dbReference type="Proteomes" id="UP001307889"/>
    </source>
</evidence>
<reference evidence="2 3" key="1">
    <citation type="submission" date="2023-09" db="EMBL/GenBank/DDBJ databases">
        <title>Nesidiocoris tenuis whole genome shotgun sequence.</title>
        <authorList>
            <person name="Shibata T."/>
            <person name="Shimoda M."/>
            <person name="Kobayashi T."/>
            <person name="Uehara T."/>
        </authorList>
    </citation>
    <scope>NUCLEOTIDE SEQUENCE [LARGE SCALE GENOMIC DNA]</scope>
    <source>
        <strain evidence="2 3">Japan</strain>
    </source>
</reference>
<evidence type="ECO:0000256" key="1">
    <source>
        <dbReference type="SAM" id="SignalP"/>
    </source>
</evidence>
<feature type="signal peptide" evidence="1">
    <location>
        <begin position="1"/>
        <end position="18"/>
    </location>
</feature>